<evidence type="ECO:0000313" key="1">
    <source>
        <dbReference type="EMBL" id="MBX02343.1"/>
    </source>
</evidence>
<sequence>MENKHCYCDPSPMKLLKTPIHSQLPHLRTLKLKKFTNKVRSPLTTHLKQKNQMLPKRLFQLCSSPSPISLSSAAAAISSSKFSVFPSKISIFAFWTGRPLVSSLISTVEVMIFFSTASPLFFRISATVTTVAIAIPRADSSTSLCCCMYLLARLT</sequence>
<reference evidence="1" key="1">
    <citation type="submission" date="2018-02" db="EMBL/GenBank/DDBJ databases">
        <title>Rhizophora mucronata_Transcriptome.</title>
        <authorList>
            <person name="Meera S.P."/>
            <person name="Sreeshan A."/>
            <person name="Augustine A."/>
        </authorList>
    </citation>
    <scope>NUCLEOTIDE SEQUENCE</scope>
    <source>
        <tissue evidence="1">Leaf</tissue>
    </source>
</reference>
<dbReference type="EMBL" id="GGEC01021859">
    <property type="protein sequence ID" value="MBX02343.1"/>
    <property type="molecule type" value="Transcribed_RNA"/>
</dbReference>
<protein>
    <submittedName>
        <fullName evidence="1">Uncharacterized protein</fullName>
    </submittedName>
</protein>
<accession>A0A2P2K9I2</accession>
<dbReference type="AlphaFoldDB" id="A0A2P2K9I2"/>
<organism evidence="1">
    <name type="scientific">Rhizophora mucronata</name>
    <name type="common">Asiatic mangrove</name>
    <dbReference type="NCBI Taxonomy" id="61149"/>
    <lineage>
        <taxon>Eukaryota</taxon>
        <taxon>Viridiplantae</taxon>
        <taxon>Streptophyta</taxon>
        <taxon>Embryophyta</taxon>
        <taxon>Tracheophyta</taxon>
        <taxon>Spermatophyta</taxon>
        <taxon>Magnoliopsida</taxon>
        <taxon>eudicotyledons</taxon>
        <taxon>Gunneridae</taxon>
        <taxon>Pentapetalae</taxon>
        <taxon>rosids</taxon>
        <taxon>fabids</taxon>
        <taxon>Malpighiales</taxon>
        <taxon>Rhizophoraceae</taxon>
        <taxon>Rhizophora</taxon>
    </lineage>
</organism>
<name>A0A2P2K9I2_RHIMU</name>
<proteinExistence type="predicted"/>